<dbReference type="Proteomes" id="UP000304953">
    <property type="component" value="Unassembled WGS sequence"/>
</dbReference>
<evidence type="ECO:0000313" key="2">
    <source>
        <dbReference type="Proteomes" id="UP000304953"/>
    </source>
</evidence>
<proteinExistence type="predicted"/>
<name>A0AC61S301_9FIRM</name>
<dbReference type="EMBL" id="SRYA01000001">
    <property type="protein sequence ID" value="TGY98415.1"/>
    <property type="molecule type" value="Genomic_DNA"/>
</dbReference>
<gene>
    <name evidence="1" type="ORF">E5329_00145</name>
</gene>
<comment type="caution">
    <text evidence="1">The sequence shown here is derived from an EMBL/GenBank/DDBJ whole genome shotgun (WGS) entry which is preliminary data.</text>
</comment>
<sequence>MLKSTKEKMERQQKAGNEIAFWEKQKENLKQKECGTVEEIAEKLELLHNYEDEIAAVKAAYNKEQMSHILDEAEEQGKKNAEAAKKLEPKTPEERQEEMAEEALGTEENESILDEMLDEVSESMKEVQEELQETQEQMAEEITEEAAESMSEQLDMQKENIEENSEELQRLRSMSKRENSVSMYQRFDMRV</sequence>
<organism evidence="1 2">
    <name type="scientific">Petralouisia muris</name>
    <dbReference type="NCBI Taxonomy" id="3032872"/>
    <lineage>
        <taxon>Bacteria</taxon>
        <taxon>Bacillati</taxon>
        <taxon>Bacillota</taxon>
        <taxon>Clostridia</taxon>
        <taxon>Lachnospirales</taxon>
        <taxon>Lachnospiraceae</taxon>
        <taxon>Petralouisia</taxon>
    </lineage>
</organism>
<reference evidence="1" key="1">
    <citation type="submission" date="2019-04" db="EMBL/GenBank/DDBJ databases">
        <title>Microbes associate with the intestines of laboratory mice.</title>
        <authorList>
            <person name="Navarre W."/>
            <person name="Wong E."/>
            <person name="Huang K."/>
            <person name="Tropini C."/>
            <person name="Ng K."/>
            <person name="Yu B."/>
        </authorList>
    </citation>
    <scope>NUCLEOTIDE SEQUENCE</scope>
    <source>
        <strain evidence="1">NM01_1-7b</strain>
    </source>
</reference>
<protein>
    <submittedName>
        <fullName evidence="1">Uncharacterized protein</fullName>
    </submittedName>
</protein>
<keyword evidence="2" id="KW-1185">Reference proteome</keyword>
<evidence type="ECO:0000313" key="1">
    <source>
        <dbReference type="EMBL" id="TGY98415.1"/>
    </source>
</evidence>
<accession>A0AC61S301</accession>